<dbReference type="Pfam" id="PF18928">
    <property type="entry name" value="DUF5677"/>
    <property type="match status" value="1"/>
</dbReference>
<keyword evidence="2" id="KW-1185">Reference proteome</keyword>
<evidence type="ECO:0000313" key="1">
    <source>
        <dbReference type="EMBL" id="MCS2609286.1"/>
    </source>
</evidence>
<dbReference type="Proteomes" id="UP001165542">
    <property type="component" value="Unassembled WGS sequence"/>
</dbReference>
<reference evidence="1" key="1">
    <citation type="submission" date="2021-11" db="EMBL/GenBank/DDBJ databases">
        <title>Halomonas sp., isolated from a coastal aquaculture zone in Dongshan Bay.</title>
        <authorList>
            <person name="Lin W."/>
        </authorList>
    </citation>
    <scope>NUCLEOTIDE SEQUENCE</scope>
    <source>
        <strain evidence="1">Yzlin-01</strain>
    </source>
</reference>
<gene>
    <name evidence="1" type="ORF">LLY24_08145</name>
</gene>
<organism evidence="1 2">
    <name type="scientific">Halomonas dongshanensis</name>
    <dbReference type="NCBI Taxonomy" id="2890835"/>
    <lineage>
        <taxon>Bacteria</taxon>
        <taxon>Pseudomonadati</taxon>
        <taxon>Pseudomonadota</taxon>
        <taxon>Gammaproteobacteria</taxon>
        <taxon>Oceanospirillales</taxon>
        <taxon>Halomonadaceae</taxon>
        <taxon>Halomonas</taxon>
    </lineage>
</organism>
<sequence>MATEADSPDKASAQSMLDELSIVIDQLTRATINDKGIFGCALRACVAKSFEFTSLAHQKPPPPHGFFITATLRGICEDLITFSFLNDLSEVDRVEALHLLMSTNIAEGINAQSAFFKAMRPWQPVVQPPKIEKDTEQRLRVLSAKLGWSGRQAWPTVWYMAKATNLHDLYSYLYSTTSKWVHFSPQILLRMGWGGTLEDVGDHTEWVFSTKNFTQYYVEFNRTYSLFLLLRLFRGPAASLLPDGAAKIIDALESFLNEPLRWPEAVTYEELNIDGPKSFMRILLRAAHESPKENGNDPEPAA</sequence>
<evidence type="ECO:0000313" key="2">
    <source>
        <dbReference type="Proteomes" id="UP001165542"/>
    </source>
</evidence>
<accession>A0ABT2ECH9</accession>
<protein>
    <submittedName>
        <fullName evidence="1">Uncharacterized protein</fullName>
    </submittedName>
</protein>
<name>A0ABT2ECH9_9GAMM</name>
<proteinExistence type="predicted"/>
<comment type="caution">
    <text evidence="1">The sequence shown here is derived from an EMBL/GenBank/DDBJ whole genome shotgun (WGS) entry which is preliminary data.</text>
</comment>
<dbReference type="EMBL" id="JAJISC010000003">
    <property type="protein sequence ID" value="MCS2609286.1"/>
    <property type="molecule type" value="Genomic_DNA"/>
</dbReference>
<dbReference type="RefSeq" id="WP_259035792.1">
    <property type="nucleotide sequence ID" value="NZ_JAJISC010000003.1"/>
</dbReference>
<dbReference type="InterPro" id="IPR043733">
    <property type="entry name" value="DUF5677"/>
</dbReference>